<comment type="caution">
    <text evidence="1">The sequence shown here is derived from an EMBL/GenBank/DDBJ whole genome shotgun (WGS) entry which is preliminary data.</text>
</comment>
<proteinExistence type="predicted"/>
<protein>
    <submittedName>
        <fullName evidence="1">1548_t:CDS:1</fullName>
    </submittedName>
</protein>
<dbReference type="EMBL" id="CAJVQC010025186">
    <property type="protein sequence ID" value="CAG8729088.1"/>
    <property type="molecule type" value="Genomic_DNA"/>
</dbReference>
<keyword evidence="2" id="KW-1185">Reference proteome</keyword>
<name>A0ACA9PZP0_9GLOM</name>
<feature type="non-terminal residue" evidence="1">
    <location>
        <position position="1"/>
    </location>
</feature>
<evidence type="ECO:0000313" key="2">
    <source>
        <dbReference type="Proteomes" id="UP000789920"/>
    </source>
</evidence>
<reference evidence="1" key="1">
    <citation type="submission" date="2021-06" db="EMBL/GenBank/DDBJ databases">
        <authorList>
            <person name="Kallberg Y."/>
            <person name="Tangrot J."/>
            <person name="Rosling A."/>
        </authorList>
    </citation>
    <scope>NUCLEOTIDE SEQUENCE</scope>
    <source>
        <strain evidence="1">MA461A</strain>
    </source>
</reference>
<evidence type="ECO:0000313" key="1">
    <source>
        <dbReference type="EMBL" id="CAG8729088.1"/>
    </source>
</evidence>
<sequence>GHVFPGPCHPFGVVKLGFDTDNIDDYNAGGTGGEPKYGVISQFPVIDSYKDPLNLHDYSSERSFEYFEVGYSKFGLKRYNITVELTASRRTGLHRYTFPQIKNITKVIIDLSHNLVSVRSTSEYNGGSIQSISYNQVKGAGRYSGGWNRGGPYVVYFCSQFNTNAIEFETWRDRHTGRIYEFSDGTTYFNSINGVILTFNVTKNPVIMSRVGISFVSVDQACKSAESEIPDWDFEKTKQEAVNAWQTELEKIDVDGGTDDFKTIFYSNLYRTMIIPSDRTGENPKWVSYDNKSNIIPHYGDFYTLWDTFRTTNPLFTLFQQERAVDIVRSLIDIYQNEGYMPDGRSGLANGITQGGSNADMVVAEAYLKKLGTNVIDWDLAYEALIKDAEVDPKHRGLYEGRLHLTDYKEYGYIPFQGYVVVTYAHSPCSRTIEYSANDYSISLVAKGLGKYDDYMKYKRRARSWENLWCSSKTFNGAKGFIVPRYENGTFYTDLDVLESFGGDYIFYEGTSW</sequence>
<dbReference type="Proteomes" id="UP000789920">
    <property type="component" value="Unassembled WGS sequence"/>
</dbReference>
<organism evidence="1 2">
    <name type="scientific">Racocetra persica</name>
    <dbReference type="NCBI Taxonomy" id="160502"/>
    <lineage>
        <taxon>Eukaryota</taxon>
        <taxon>Fungi</taxon>
        <taxon>Fungi incertae sedis</taxon>
        <taxon>Mucoromycota</taxon>
        <taxon>Glomeromycotina</taxon>
        <taxon>Glomeromycetes</taxon>
        <taxon>Diversisporales</taxon>
        <taxon>Gigasporaceae</taxon>
        <taxon>Racocetra</taxon>
    </lineage>
</organism>
<gene>
    <name evidence="1" type="ORF">RPERSI_LOCUS11977</name>
</gene>
<accession>A0ACA9PZP0</accession>
<feature type="non-terminal residue" evidence="1">
    <location>
        <position position="513"/>
    </location>
</feature>